<dbReference type="Proteomes" id="UP000002010">
    <property type="component" value="Chromosome"/>
</dbReference>
<dbReference type="eggNOG" id="COG1902">
    <property type="taxonomic scope" value="Bacteria"/>
</dbReference>
<reference evidence="4 5" key="1">
    <citation type="journal article" date="2009" name="PLoS Genet.">
        <title>The complete genome and proteome of Laribacter hongkongensis reveal potential mechanisms for adaptations to different temperatures and habitats.</title>
        <authorList>
            <person name="Woo P.C."/>
            <person name="Lau S.K."/>
            <person name="Tse H."/>
            <person name="Teng J.L."/>
            <person name="Curreem S.O."/>
            <person name="Tsang A.K."/>
            <person name="Fan R.Y."/>
            <person name="Wong G.K."/>
            <person name="Huang Y."/>
            <person name="Loman N.J."/>
            <person name="Snyder L.A."/>
            <person name="Cai J.J."/>
            <person name="Huang J.D."/>
            <person name="Mak W."/>
            <person name="Pallen M.J."/>
            <person name="Lok S."/>
            <person name="Yuen K.Y."/>
        </authorList>
    </citation>
    <scope>NUCLEOTIDE SEQUENCE [LARGE SCALE GENOMIC DNA]</scope>
    <source>
        <strain evidence="4 5">HLHK9</strain>
    </source>
</reference>
<keyword evidence="2 4" id="KW-0560">Oxidoreductase</keyword>
<evidence type="ECO:0000313" key="5">
    <source>
        <dbReference type="Proteomes" id="UP000002010"/>
    </source>
</evidence>
<dbReference type="STRING" id="557598.LHK_00924"/>
<sequence length="184" mass="19964">MSPFVSLQLPNGVMLPNRLAKAAMEEGMADRDHAPSGALIRLYQTWAQCGAGLLITGNVMVDGRAMTGPGAVVLESLQFRERFEKWSAAARVQGAHIWMQINHPSRQVPAALGQEAIAPSAVAMQLGSFSRQFDMPRTMTEADVQDVIARFVRTAQLAEQCGFTGVQVHAAHGYLISHPCQQAH</sequence>
<dbReference type="PANTHER" id="PTHR43656">
    <property type="entry name" value="BINDING OXIDOREDUCTASE, PUTATIVE (AFU_ORTHOLOGUE AFUA_2G08260)-RELATED"/>
    <property type="match status" value="1"/>
</dbReference>
<proteinExistence type="predicted"/>
<protein>
    <submittedName>
        <fullName evidence="4">NADH:flavin oxidoreductase/NADH oxidase</fullName>
        <ecNumber evidence="4">1.-.-.-</ecNumber>
    </submittedName>
</protein>
<dbReference type="Pfam" id="PF00724">
    <property type="entry name" value="Oxidored_FMN"/>
    <property type="match status" value="1"/>
</dbReference>
<organism evidence="4 5">
    <name type="scientific">Laribacter hongkongensis (strain HLHK9)</name>
    <dbReference type="NCBI Taxonomy" id="557598"/>
    <lineage>
        <taxon>Bacteria</taxon>
        <taxon>Pseudomonadati</taxon>
        <taxon>Pseudomonadota</taxon>
        <taxon>Betaproteobacteria</taxon>
        <taxon>Neisseriales</taxon>
        <taxon>Aquaspirillaceae</taxon>
        <taxon>Laribacter</taxon>
    </lineage>
</organism>
<dbReference type="KEGG" id="lhk:LHK_00924"/>
<evidence type="ECO:0000256" key="2">
    <source>
        <dbReference type="ARBA" id="ARBA00023002"/>
    </source>
</evidence>
<dbReference type="GO" id="GO:0010181">
    <property type="term" value="F:FMN binding"/>
    <property type="evidence" value="ECO:0007669"/>
    <property type="project" value="InterPro"/>
</dbReference>
<feature type="domain" description="NADH:flavin oxidoreductase/NADH oxidase N-terminal" evidence="3">
    <location>
        <begin position="10"/>
        <end position="177"/>
    </location>
</feature>
<gene>
    <name evidence="4" type="ordered locus">LHK_00924</name>
</gene>
<evidence type="ECO:0000313" key="4">
    <source>
        <dbReference type="EMBL" id="ACO73916.1"/>
    </source>
</evidence>
<accession>C1D599</accession>
<dbReference type="InterPro" id="IPR013785">
    <property type="entry name" value="Aldolase_TIM"/>
</dbReference>
<dbReference type="SUPFAM" id="SSF51395">
    <property type="entry name" value="FMN-linked oxidoreductases"/>
    <property type="match status" value="1"/>
</dbReference>
<evidence type="ECO:0000256" key="1">
    <source>
        <dbReference type="ARBA" id="ARBA00022630"/>
    </source>
</evidence>
<keyword evidence="1" id="KW-0285">Flavoprotein</keyword>
<name>C1D599_LARHH</name>
<dbReference type="InterPro" id="IPR001155">
    <property type="entry name" value="OxRdtase_FMN_N"/>
</dbReference>
<dbReference type="EC" id="1.-.-.-" evidence="4"/>
<dbReference type="Gene3D" id="3.20.20.70">
    <property type="entry name" value="Aldolase class I"/>
    <property type="match status" value="1"/>
</dbReference>
<dbReference type="EMBL" id="CP001154">
    <property type="protein sequence ID" value="ACO73916.1"/>
    <property type="molecule type" value="Genomic_DNA"/>
</dbReference>
<dbReference type="HOGENOM" id="CLU_1466457_0_0_4"/>
<evidence type="ECO:0000259" key="3">
    <source>
        <dbReference type="Pfam" id="PF00724"/>
    </source>
</evidence>
<keyword evidence="5" id="KW-1185">Reference proteome</keyword>
<dbReference type="PANTHER" id="PTHR43656:SF2">
    <property type="entry name" value="BINDING OXIDOREDUCTASE, PUTATIVE (AFU_ORTHOLOGUE AFUA_2G08260)-RELATED"/>
    <property type="match status" value="1"/>
</dbReference>
<dbReference type="GO" id="GO:0016491">
    <property type="term" value="F:oxidoreductase activity"/>
    <property type="evidence" value="ECO:0007669"/>
    <property type="project" value="UniProtKB-KW"/>
</dbReference>
<dbReference type="InterPro" id="IPR051799">
    <property type="entry name" value="NADH_flavin_oxidoreductase"/>
</dbReference>
<dbReference type="AlphaFoldDB" id="C1D599"/>